<feature type="domain" description="MACPF" evidence="2">
    <location>
        <begin position="132"/>
        <end position="375"/>
    </location>
</feature>
<proteinExistence type="predicted"/>
<evidence type="ECO:0000313" key="3">
    <source>
        <dbReference type="EMBL" id="OJJ25197.1"/>
    </source>
</evidence>
<evidence type="ECO:0000259" key="2">
    <source>
        <dbReference type="Pfam" id="PF01823"/>
    </source>
</evidence>
<evidence type="ECO:0000256" key="1">
    <source>
        <dbReference type="SAM" id="MobiDB-lite"/>
    </source>
</evidence>
<reference evidence="3" key="1">
    <citation type="submission" date="2016-10" db="EMBL/GenBank/DDBJ databases">
        <title>CRISPR-Cas defence system in Roseofilum reptotaenium: evidence of a bacteriophage-cyanobacterium arms race in the coral black band disease.</title>
        <authorList>
            <person name="Buerger P."/>
            <person name="Wood-Charlson E.M."/>
            <person name="Weynberg K.D."/>
            <person name="Willis B."/>
            <person name="Van Oppen M.J."/>
        </authorList>
    </citation>
    <scope>NUCLEOTIDE SEQUENCE [LARGE SCALE GENOMIC DNA]</scope>
    <source>
        <strain evidence="3">AO1-A</strain>
    </source>
</reference>
<keyword evidence="4" id="KW-1185">Reference proteome</keyword>
<feature type="region of interest" description="Disordered" evidence="1">
    <location>
        <begin position="256"/>
        <end position="332"/>
    </location>
</feature>
<feature type="compositionally biased region" description="Polar residues" evidence="1">
    <location>
        <begin position="319"/>
        <end position="328"/>
    </location>
</feature>
<sequence>MNQEIQNANLAIQSASAGLALQGIFCCDQYEQVMSSRYNLIKVKDSIVRVQPHDGGLDIEEEFTLEHNEKTFIKLVEIYGYKHTIGVDANLSFGGNLDASILQEGINITQIITALFLPKINIGGGFSRTSETNNKSEISNSSETKSNYYSKVHLAIVPVDACTLKESNIQLDDDALDELKKIDRLLSTRDANNPEISQVCQNFFHQYGSHALLGRITLGGIYVLSSYTQDFSSIDTNTIKRIVSDKLDEKIKLWMGIDPTSGSSPKTGKQAENSEPKQAENSEPKQAQNSEPKQAQNSNSQKPQGNQANIHGSREKWSENQSENSTTVERIASTVRVETRTIGGNSLEGDNVQAWKNTLRDGQNLAIINREMKPIAVWKIIGYHHATEFENSFQLVKRLYQEWIQVSGCYEPFEDRDAIHIFRDALRYQISSWIEKRDFTTRPLKTLEKMREQIESVNSQGKYWAQEFLSEPKLQEYLQQYLGENKEPDRESKNWIKRLLTPQDAGDLKEKAYEKLKDVFTWVKDKPILSIDEPLNTLKELRDRAPKIVERLTLGQSNPEKEEEDLEQKIISLRSSLREQNPLSELYLLVLLFPFAYDPVKNIFKKSLEPEDYHKLENLIEEESTNLFDIKRTGVSVEKREAHLLLKLIENIEFGEEDRADFFIKETIKPNIESKLVNRIIKKSNFQSLSERQEATQELKEIIQHKPQSKQKPKGVGLDDVLRKKQPMENPQPKTHSEPSPDLKEMLNHLGLSQYYPEKLDRQEIYQVTEASMKEDTLTEPEQLTQHFIGKLLLFNYEARQLKMIVEEDPHKDNGEILEDWL</sequence>
<protein>
    <recommendedName>
        <fullName evidence="2">MACPF domain-containing protein</fullName>
    </recommendedName>
</protein>
<dbReference type="InterPro" id="IPR020864">
    <property type="entry name" value="MACPF"/>
</dbReference>
<dbReference type="Pfam" id="PF01823">
    <property type="entry name" value="MACPF"/>
    <property type="match status" value="1"/>
</dbReference>
<dbReference type="Proteomes" id="UP000183940">
    <property type="component" value="Unassembled WGS sequence"/>
</dbReference>
<gene>
    <name evidence="3" type="ORF">BI308_12675</name>
</gene>
<feature type="compositionally biased region" description="Polar residues" evidence="1">
    <location>
        <begin position="260"/>
        <end position="271"/>
    </location>
</feature>
<name>A0A1L9QRI5_9CYAN</name>
<dbReference type="AlphaFoldDB" id="A0A1L9QRI5"/>
<comment type="caution">
    <text evidence="3">The sequence shown here is derived from an EMBL/GenBank/DDBJ whole genome shotgun (WGS) entry which is preliminary data.</text>
</comment>
<feature type="region of interest" description="Disordered" evidence="1">
    <location>
        <begin position="702"/>
        <end position="742"/>
    </location>
</feature>
<organism evidence="3 4">
    <name type="scientific">Roseofilum reptotaenium AO1-A</name>
    <dbReference type="NCBI Taxonomy" id="1925591"/>
    <lineage>
        <taxon>Bacteria</taxon>
        <taxon>Bacillati</taxon>
        <taxon>Cyanobacteriota</taxon>
        <taxon>Cyanophyceae</taxon>
        <taxon>Desertifilales</taxon>
        <taxon>Desertifilaceae</taxon>
        <taxon>Roseofilum</taxon>
    </lineage>
</organism>
<accession>A0A1L9QRI5</accession>
<dbReference type="EMBL" id="MLAW01000020">
    <property type="protein sequence ID" value="OJJ25197.1"/>
    <property type="molecule type" value="Genomic_DNA"/>
</dbReference>
<feature type="compositionally biased region" description="Basic and acidic residues" evidence="1">
    <location>
        <begin position="272"/>
        <end position="283"/>
    </location>
</feature>
<dbReference type="STRING" id="1925591.BI308_12675"/>
<feature type="compositionally biased region" description="Polar residues" evidence="1">
    <location>
        <begin position="284"/>
        <end position="310"/>
    </location>
</feature>
<evidence type="ECO:0000313" key="4">
    <source>
        <dbReference type="Proteomes" id="UP000183940"/>
    </source>
</evidence>